<dbReference type="AlphaFoldDB" id="A0A2S0WH79"/>
<dbReference type="InterPro" id="IPR013324">
    <property type="entry name" value="RNA_pol_sigma_r3/r4-like"/>
</dbReference>
<dbReference type="Gene3D" id="1.10.1740.10">
    <property type="match status" value="1"/>
</dbReference>
<dbReference type="PANTHER" id="PTHR43133">
    <property type="entry name" value="RNA POLYMERASE ECF-TYPE SIGMA FACTO"/>
    <property type="match status" value="1"/>
</dbReference>
<keyword evidence="2" id="KW-0805">Transcription regulation</keyword>
<gene>
    <name evidence="6" type="ORF">C3E79_06280</name>
</gene>
<dbReference type="GO" id="GO:0003677">
    <property type="term" value="F:DNA binding"/>
    <property type="evidence" value="ECO:0007669"/>
    <property type="project" value="UniProtKB-KW"/>
</dbReference>
<protein>
    <submittedName>
        <fullName evidence="6">Sigma-70 family RNA polymerase sigma factor</fullName>
    </submittedName>
</protein>
<organism evidence="6 7">
    <name type="scientific">Corynebacterium liangguodongii</name>
    <dbReference type="NCBI Taxonomy" id="2079535"/>
    <lineage>
        <taxon>Bacteria</taxon>
        <taxon>Bacillati</taxon>
        <taxon>Actinomycetota</taxon>
        <taxon>Actinomycetes</taxon>
        <taxon>Mycobacteriales</taxon>
        <taxon>Corynebacteriaceae</taxon>
        <taxon>Corynebacterium</taxon>
    </lineage>
</organism>
<dbReference type="NCBIfam" id="TIGR02937">
    <property type="entry name" value="sigma70-ECF"/>
    <property type="match status" value="1"/>
</dbReference>
<dbReference type="InterPro" id="IPR036388">
    <property type="entry name" value="WH-like_DNA-bd_sf"/>
</dbReference>
<dbReference type="InterPro" id="IPR013249">
    <property type="entry name" value="RNA_pol_sigma70_r4_t2"/>
</dbReference>
<keyword evidence="4" id="KW-0238">DNA-binding</keyword>
<evidence type="ECO:0000256" key="4">
    <source>
        <dbReference type="ARBA" id="ARBA00023125"/>
    </source>
</evidence>
<dbReference type="InterPro" id="IPR039425">
    <property type="entry name" value="RNA_pol_sigma-70-like"/>
</dbReference>
<evidence type="ECO:0000256" key="2">
    <source>
        <dbReference type="ARBA" id="ARBA00023015"/>
    </source>
</evidence>
<name>A0A2S0WH79_9CORY</name>
<evidence type="ECO:0000256" key="3">
    <source>
        <dbReference type="ARBA" id="ARBA00023082"/>
    </source>
</evidence>
<evidence type="ECO:0000256" key="5">
    <source>
        <dbReference type="ARBA" id="ARBA00023163"/>
    </source>
</evidence>
<dbReference type="KEGG" id="clia:C3E79_06280"/>
<proteinExistence type="inferred from homology"/>
<evidence type="ECO:0000256" key="1">
    <source>
        <dbReference type="ARBA" id="ARBA00010641"/>
    </source>
</evidence>
<dbReference type="PANTHER" id="PTHR43133:SF8">
    <property type="entry name" value="RNA POLYMERASE SIGMA FACTOR HI_1459-RELATED"/>
    <property type="match status" value="1"/>
</dbReference>
<dbReference type="OrthoDB" id="4184921at2"/>
<dbReference type="InterPro" id="IPR007627">
    <property type="entry name" value="RNA_pol_sigma70_r2"/>
</dbReference>
<dbReference type="CDD" id="cd06171">
    <property type="entry name" value="Sigma70_r4"/>
    <property type="match status" value="1"/>
</dbReference>
<keyword evidence="7" id="KW-1185">Reference proteome</keyword>
<keyword evidence="3" id="KW-0731">Sigma factor</keyword>
<dbReference type="Gene3D" id="1.10.10.10">
    <property type="entry name" value="Winged helix-like DNA-binding domain superfamily/Winged helix DNA-binding domain"/>
    <property type="match status" value="1"/>
</dbReference>
<dbReference type="SUPFAM" id="SSF88946">
    <property type="entry name" value="Sigma2 domain of RNA polymerase sigma factors"/>
    <property type="match status" value="1"/>
</dbReference>
<dbReference type="Pfam" id="PF04542">
    <property type="entry name" value="Sigma70_r2"/>
    <property type="match status" value="1"/>
</dbReference>
<dbReference type="RefSeq" id="WP_108405094.1">
    <property type="nucleotide sequence ID" value="NZ_CP026948.1"/>
</dbReference>
<dbReference type="InterPro" id="IPR014284">
    <property type="entry name" value="RNA_pol_sigma-70_dom"/>
</dbReference>
<dbReference type="GO" id="GO:0016987">
    <property type="term" value="F:sigma factor activity"/>
    <property type="evidence" value="ECO:0007669"/>
    <property type="project" value="UniProtKB-KW"/>
</dbReference>
<dbReference type="Proteomes" id="UP000244754">
    <property type="component" value="Chromosome"/>
</dbReference>
<dbReference type="Pfam" id="PF08281">
    <property type="entry name" value="Sigma70_r4_2"/>
    <property type="match status" value="1"/>
</dbReference>
<evidence type="ECO:0000313" key="6">
    <source>
        <dbReference type="EMBL" id="AWB85086.1"/>
    </source>
</evidence>
<accession>A0A2S0WH79</accession>
<evidence type="ECO:0000313" key="7">
    <source>
        <dbReference type="Proteomes" id="UP000244754"/>
    </source>
</evidence>
<sequence length="160" mass="17967">MLSFESSYRQCYPSVLAYVRRRTDDNVAEDLCAEVFTRAWSGWPPRGDLALPWLYGIARNVVLEHYRQRQVSVPLDSVGEHNLQEPSAESRAAANVDIMRALGELGDNDREILTLHAWEGLTPAEIAVVLGISENSSRVRLHRARARLATCLHTTIGAKR</sequence>
<dbReference type="InterPro" id="IPR013325">
    <property type="entry name" value="RNA_pol_sigma_r2"/>
</dbReference>
<dbReference type="EMBL" id="CP026948">
    <property type="protein sequence ID" value="AWB85086.1"/>
    <property type="molecule type" value="Genomic_DNA"/>
</dbReference>
<dbReference type="GO" id="GO:0006352">
    <property type="term" value="P:DNA-templated transcription initiation"/>
    <property type="evidence" value="ECO:0007669"/>
    <property type="project" value="InterPro"/>
</dbReference>
<comment type="similarity">
    <text evidence="1">Belongs to the sigma-70 factor family. ECF subfamily.</text>
</comment>
<reference evidence="7" key="1">
    <citation type="submission" date="2018-01" db="EMBL/GenBank/DDBJ databases">
        <authorList>
            <person name="Li J."/>
        </authorList>
    </citation>
    <scope>NUCLEOTIDE SEQUENCE [LARGE SCALE GENOMIC DNA]</scope>
    <source>
        <strain evidence="7">2184</strain>
    </source>
</reference>
<dbReference type="SUPFAM" id="SSF88659">
    <property type="entry name" value="Sigma3 and sigma4 domains of RNA polymerase sigma factors"/>
    <property type="match status" value="1"/>
</dbReference>
<keyword evidence="5" id="KW-0804">Transcription</keyword>